<organism evidence="4 6">
    <name type="scientific">Dracunculus medinensis</name>
    <name type="common">Guinea worm</name>
    <dbReference type="NCBI Taxonomy" id="318479"/>
    <lineage>
        <taxon>Eukaryota</taxon>
        <taxon>Metazoa</taxon>
        <taxon>Ecdysozoa</taxon>
        <taxon>Nematoda</taxon>
        <taxon>Chromadorea</taxon>
        <taxon>Rhabditida</taxon>
        <taxon>Spirurina</taxon>
        <taxon>Dracunculoidea</taxon>
        <taxon>Dracunculidae</taxon>
        <taxon>Dracunculus</taxon>
    </lineage>
</organism>
<feature type="coiled-coil region" evidence="1">
    <location>
        <begin position="66"/>
        <end position="93"/>
    </location>
</feature>
<dbReference type="WBParaSite" id="DME_0000876501-mRNA-1">
    <property type="protein sequence ID" value="DME_0000876501-mRNA-1"/>
    <property type="gene ID" value="DME_0000876501"/>
</dbReference>
<evidence type="ECO:0000256" key="1">
    <source>
        <dbReference type="SAM" id="Coils"/>
    </source>
</evidence>
<dbReference type="EMBL" id="UYYG01000073">
    <property type="protein sequence ID" value="VDN52683.1"/>
    <property type="molecule type" value="Genomic_DNA"/>
</dbReference>
<name>A0A0N4ULS7_DRAME</name>
<keyword evidence="1" id="KW-0175">Coiled coil</keyword>
<accession>A0A0N4ULS7</accession>
<gene>
    <name evidence="3" type="ORF">DME_LOCUS2656</name>
</gene>
<dbReference type="AlphaFoldDB" id="A0A0N4ULS7"/>
<feature type="region of interest" description="Disordered" evidence="2">
    <location>
        <begin position="139"/>
        <end position="159"/>
    </location>
</feature>
<evidence type="ECO:0000256" key="2">
    <source>
        <dbReference type="SAM" id="MobiDB-lite"/>
    </source>
</evidence>
<dbReference type="OrthoDB" id="5799947at2759"/>
<evidence type="ECO:0000313" key="4">
    <source>
        <dbReference type="Proteomes" id="UP000038040"/>
    </source>
</evidence>
<feature type="compositionally biased region" description="Polar residues" evidence="2">
    <location>
        <begin position="139"/>
        <end position="157"/>
    </location>
</feature>
<sequence length="282" mass="32463">MASSKDSNWNSFDDDSALLFNLDDGVENNKIARTQCAKSEDLQSTVGWNNFQVNNAENGEYLEGQNQMLMFKIKNLEKENARLLSQNISTQERYEKILKEESMQHKKREQNLLDALASQTQDDKTKNFRQRLIINSTGGKDSEYETQSSNIQKSFPSSKPDCLQIKKAEIPSRRFGVPFPKNLDEMHNLHNIFKHPRRISDDIQMTFPSYPSQANCITKQADNKVFNSSLTQSIFGAMWTIYCNYEHPDFWGNDPFFALKKVTGLNNCEKVVHLISEEDLIA</sequence>
<evidence type="ECO:0000313" key="5">
    <source>
        <dbReference type="Proteomes" id="UP000274756"/>
    </source>
</evidence>
<protein>
    <submittedName>
        <fullName evidence="3 6">Uncharacterized protein</fullName>
    </submittedName>
</protein>
<keyword evidence="5" id="KW-1185">Reference proteome</keyword>
<evidence type="ECO:0000313" key="3">
    <source>
        <dbReference type="EMBL" id="VDN52683.1"/>
    </source>
</evidence>
<reference evidence="3 5" key="2">
    <citation type="submission" date="2018-11" db="EMBL/GenBank/DDBJ databases">
        <authorList>
            <consortium name="Pathogen Informatics"/>
        </authorList>
    </citation>
    <scope>NUCLEOTIDE SEQUENCE [LARGE SCALE GENOMIC DNA]</scope>
</reference>
<reference evidence="6" key="1">
    <citation type="submission" date="2017-02" db="UniProtKB">
        <authorList>
            <consortium name="WormBaseParasite"/>
        </authorList>
    </citation>
    <scope>IDENTIFICATION</scope>
</reference>
<evidence type="ECO:0000313" key="6">
    <source>
        <dbReference type="WBParaSite" id="DME_0000876501-mRNA-1"/>
    </source>
</evidence>
<dbReference type="Proteomes" id="UP000038040">
    <property type="component" value="Unplaced"/>
</dbReference>
<proteinExistence type="predicted"/>
<dbReference type="Proteomes" id="UP000274756">
    <property type="component" value="Unassembled WGS sequence"/>
</dbReference>